<dbReference type="EMBL" id="JAXHPL010000101">
    <property type="protein sequence ID" value="MDY6487940.1"/>
    <property type="molecule type" value="Genomic_DNA"/>
</dbReference>
<evidence type="ECO:0000313" key="3">
    <source>
        <dbReference type="EMBL" id="MTD11100.1"/>
    </source>
</evidence>
<reference evidence="2 6" key="4">
    <citation type="journal article" date="2024" name="Syst. Appl. Microbiol.">
        <title>Evidence for the occurrence of Acinetobacter faecalis in cattle feces and its emended description.</title>
        <authorList>
            <person name="Kyselkova M."/>
            <person name="Xanthopoulou K."/>
            <person name="Shestivska V."/>
            <person name="Spanelova P."/>
            <person name="Maixnerova M."/>
            <person name="Higgins P.G."/>
            <person name="Nemec A."/>
        </authorList>
    </citation>
    <scope>NUCLEOTIDE SEQUENCE [LARGE SCALE GENOMIC DNA]</scope>
    <source>
        <strain evidence="2 6">ANC 7225</strain>
    </source>
</reference>
<reference evidence="3 4" key="1">
    <citation type="submission" date="2019-11" db="EMBL/GenBank/DDBJ databases">
        <authorList>
            <person name="An D."/>
        </authorList>
    </citation>
    <scope>NUCLEOTIDE SEQUENCE [LARGE SCALE GENOMIC DNA]</scope>
    <source>
        <strain evidence="3 4">YIM 103518</strain>
    </source>
</reference>
<dbReference type="PANTHER" id="PTHR37950:SF1">
    <property type="entry name" value="4-HYDROXYPHENYLACETATE CATABOLISM PROTEIN"/>
    <property type="match status" value="1"/>
</dbReference>
<dbReference type="EMBL" id="WLYL01000015">
    <property type="protein sequence ID" value="MTD11100.1"/>
    <property type="molecule type" value="Genomic_DNA"/>
</dbReference>
<evidence type="ECO:0000313" key="4">
    <source>
        <dbReference type="Proteomes" id="UP000473854"/>
    </source>
</evidence>
<name>A0A6L6GEU7_9GAMM</name>
<keyword evidence="3" id="KW-0413">Isomerase</keyword>
<accession>A0A6L6GEU7</accession>
<dbReference type="Proteomes" id="UP001284094">
    <property type="component" value="Unassembled WGS sequence"/>
</dbReference>
<gene>
    <name evidence="3" type="ORF">GIX10_06560</name>
    <name evidence="2" type="ORF">SKM48_12080</name>
    <name evidence="1" type="ORF">SKM51_12185</name>
</gene>
<organism evidence="3 4">
    <name type="scientific">Acinetobacter faecalis</name>
    <dbReference type="NCBI Taxonomy" id="2665161"/>
    <lineage>
        <taxon>Bacteria</taxon>
        <taxon>Pseudomonadati</taxon>
        <taxon>Pseudomonadota</taxon>
        <taxon>Gammaproteobacteria</taxon>
        <taxon>Moraxellales</taxon>
        <taxon>Moraxellaceae</taxon>
        <taxon>Acinetobacter</taxon>
    </lineage>
</organism>
<dbReference type="EMBL" id="JAXHPO010000079">
    <property type="protein sequence ID" value="MDY6551470.1"/>
    <property type="molecule type" value="Genomic_DNA"/>
</dbReference>
<dbReference type="Proteomes" id="UP001278995">
    <property type="component" value="Unassembled WGS sequence"/>
</dbReference>
<dbReference type="InterPro" id="IPR014347">
    <property type="entry name" value="Tautomerase/MIF_sf"/>
</dbReference>
<dbReference type="RefSeq" id="WP_154772708.1">
    <property type="nucleotide sequence ID" value="NZ_JAXHPE010000047.1"/>
</dbReference>
<dbReference type="GO" id="GO:0008704">
    <property type="term" value="F:5-carboxymethyl-2-hydroxymuconate delta-isomerase activity"/>
    <property type="evidence" value="ECO:0007669"/>
    <property type="project" value="InterPro"/>
</dbReference>
<protein>
    <submittedName>
        <fullName evidence="1">5-carboxymethyl-2-hydroxymuconate Delta-isomerase</fullName>
    </submittedName>
    <submittedName>
        <fullName evidence="3">5-carboxymethyl-2-hydroxymuconate isomerase</fullName>
    </submittedName>
</protein>
<dbReference type="PANTHER" id="PTHR37950">
    <property type="entry name" value="4-HYDROXYPHENYLACETATE CATABOLISM PROTEIN"/>
    <property type="match status" value="1"/>
</dbReference>
<dbReference type="InterPro" id="IPR004220">
    <property type="entry name" value="5-COMe_2-OHmuconate_Isoase"/>
</dbReference>
<dbReference type="AlphaFoldDB" id="A0A6L6GEU7"/>
<evidence type="ECO:0000313" key="5">
    <source>
        <dbReference type="Proteomes" id="UP001278995"/>
    </source>
</evidence>
<keyword evidence="6" id="KW-1185">Reference proteome</keyword>
<reference evidence="2" key="3">
    <citation type="submission" date="2023-11" db="EMBL/GenBank/DDBJ databases">
        <authorList>
            <person name="Kyselkova M."/>
            <person name="Xanthopoulou K."/>
            <person name="Shestivska V."/>
            <person name="Spanelova P."/>
            <person name="Maixnerova M."/>
            <person name="Higgins P.G."/>
            <person name="Nemec A."/>
        </authorList>
    </citation>
    <scope>NUCLEOTIDE SEQUENCE</scope>
    <source>
        <strain evidence="2">ANC 7225</strain>
    </source>
</reference>
<dbReference type="Pfam" id="PF02962">
    <property type="entry name" value="CHMI"/>
    <property type="match status" value="1"/>
</dbReference>
<comment type="caution">
    <text evidence="3">The sequence shown here is derived from an EMBL/GenBank/DDBJ whole genome shotgun (WGS) entry which is preliminary data.</text>
</comment>
<proteinExistence type="predicted"/>
<evidence type="ECO:0000313" key="1">
    <source>
        <dbReference type="EMBL" id="MDY6487940.1"/>
    </source>
</evidence>
<dbReference type="CDD" id="cd00580">
    <property type="entry name" value="CHMI"/>
    <property type="match status" value="1"/>
</dbReference>
<reference evidence="1 5" key="2">
    <citation type="submission" date="2023-11" db="EMBL/GenBank/DDBJ databases">
        <title>The common occurrence of Acinetobacte faecalis in cattle feces and its emended description.</title>
        <authorList>
            <person name="Kyselkova M."/>
            <person name="Xanthopoulou K."/>
            <person name="Shestivska V."/>
            <person name="Spanelova P."/>
            <person name="Maixnerova M."/>
            <person name="Higgins P.G."/>
            <person name="Nemec A."/>
        </authorList>
    </citation>
    <scope>NUCLEOTIDE SEQUENCE [LARGE SCALE GENOMIC DNA]</scope>
    <source>
        <strain evidence="1 5">ANC 7483</strain>
    </source>
</reference>
<evidence type="ECO:0000313" key="6">
    <source>
        <dbReference type="Proteomes" id="UP001284094"/>
    </source>
</evidence>
<dbReference type="Proteomes" id="UP000473854">
    <property type="component" value="Unassembled WGS sequence"/>
</dbReference>
<sequence>MPHIHLEYSDNIENLEVKPLLISLNQALIQGGYAQAGLDIKSRAICQTDYVIGDDEQNQAYMHLKLSLLTGRSAELRKEIAEKLLEVLCEKAPKQSNVTVQFCVEVLEMQRDIYAKKIVSSN</sequence>
<dbReference type="Gene3D" id="3.30.429.10">
    <property type="entry name" value="Macrophage Migration Inhibitory Factor"/>
    <property type="match status" value="1"/>
</dbReference>
<evidence type="ECO:0000313" key="2">
    <source>
        <dbReference type="EMBL" id="MDY6551470.1"/>
    </source>
</evidence>
<dbReference type="SUPFAM" id="SSF55331">
    <property type="entry name" value="Tautomerase/MIF"/>
    <property type="match status" value="1"/>
</dbReference>